<keyword evidence="1" id="KW-0812">Transmembrane</keyword>
<name>U4L1C2_PYROM</name>
<gene>
    <name evidence="2" type="ORF">PCON_05466</name>
</gene>
<dbReference type="AlphaFoldDB" id="U4L1C2"/>
<protein>
    <submittedName>
        <fullName evidence="2">Uncharacterized protein</fullName>
    </submittedName>
</protein>
<evidence type="ECO:0000313" key="2">
    <source>
        <dbReference type="EMBL" id="CCX05879.1"/>
    </source>
</evidence>
<keyword evidence="1" id="KW-0472">Membrane</keyword>
<organism evidence="2 3">
    <name type="scientific">Pyronema omphalodes (strain CBS 100304)</name>
    <name type="common">Pyronema confluens</name>
    <dbReference type="NCBI Taxonomy" id="1076935"/>
    <lineage>
        <taxon>Eukaryota</taxon>
        <taxon>Fungi</taxon>
        <taxon>Dikarya</taxon>
        <taxon>Ascomycota</taxon>
        <taxon>Pezizomycotina</taxon>
        <taxon>Pezizomycetes</taxon>
        <taxon>Pezizales</taxon>
        <taxon>Pyronemataceae</taxon>
        <taxon>Pyronema</taxon>
    </lineage>
</organism>
<accession>U4L1C2</accession>
<proteinExistence type="predicted"/>
<evidence type="ECO:0000256" key="1">
    <source>
        <dbReference type="SAM" id="Phobius"/>
    </source>
</evidence>
<evidence type="ECO:0000313" key="3">
    <source>
        <dbReference type="Proteomes" id="UP000018144"/>
    </source>
</evidence>
<keyword evidence="1" id="KW-1133">Transmembrane helix</keyword>
<feature type="transmembrane region" description="Helical" evidence="1">
    <location>
        <begin position="57"/>
        <end position="76"/>
    </location>
</feature>
<reference evidence="2 3" key="1">
    <citation type="journal article" date="2013" name="PLoS Genet.">
        <title>The genome and development-dependent transcriptomes of Pyronema confluens: a window into fungal evolution.</title>
        <authorList>
            <person name="Traeger S."/>
            <person name="Altegoer F."/>
            <person name="Freitag M."/>
            <person name="Gabaldon T."/>
            <person name="Kempken F."/>
            <person name="Kumar A."/>
            <person name="Marcet-Houben M."/>
            <person name="Poggeler S."/>
            <person name="Stajich J.E."/>
            <person name="Nowrousian M."/>
        </authorList>
    </citation>
    <scope>NUCLEOTIDE SEQUENCE [LARGE SCALE GENOMIC DNA]</scope>
    <source>
        <strain evidence="3">CBS 100304</strain>
        <tissue evidence="2">Vegetative mycelium</tissue>
    </source>
</reference>
<sequence length="85" mass="10052">MWRGYYPRWMSLDTAPARVSPGKGPEFLSWSVECRRGILWMSSRFMLRSRHRHLPDVYVPSVGSNFWLLFILAIRLSTAQLWHSV</sequence>
<keyword evidence="3" id="KW-1185">Reference proteome</keyword>
<dbReference type="Proteomes" id="UP000018144">
    <property type="component" value="Unassembled WGS sequence"/>
</dbReference>
<dbReference type="EMBL" id="HF935274">
    <property type="protein sequence ID" value="CCX05879.1"/>
    <property type="molecule type" value="Genomic_DNA"/>
</dbReference>